<dbReference type="EMBL" id="JAIWYP010000015">
    <property type="protein sequence ID" value="KAH3700299.1"/>
    <property type="molecule type" value="Genomic_DNA"/>
</dbReference>
<proteinExistence type="predicted"/>
<gene>
    <name evidence="2" type="ORF">DPMN_075274</name>
</gene>
<accession>A0A9D3YK62</accession>
<reference evidence="2" key="1">
    <citation type="journal article" date="2019" name="bioRxiv">
        <title>The Genome of the Zebra Mussel, Dreissena polymorpha: A Resource for Invasive Species Research.</title>
        <authorList>
            <person name="McCartney M.A."/>
            <person name="Auch B."/>
            <person name="Kono T."/>
            <person name="Mallez S."/>
            <person name="Zhang Y."/>
            <person name="Obille A."/>
            <person name="Becker A."/>
            <person name="Abrahante J.E."/>
            <person name="Garbe J."/>
            <person name="Badalamenti J.P."/>
            <person name="Herman A."/>
            <person name="Mangelson H."/>
            <person name="Liachko I."/>
            <person name="Sullivan S."/>
            <person name="Sone E.D."/>
            <person name="Koren S."/>
            <person name="Silverstein K.A.T."/>
            <person name="Beckman K.B."/>
            <person name="Gohl D.M."/>
        </authorList>
    </citation>
    <scope>NUCLEOTIDE SEQUENCE</scope>
    <source>
        <strain evidence="2">Duluth1</strain>
        <tissue evidence="2">Whole animal</tissue>
    </source>
</reference>
<dbReference type="Proteomes" id="UP000828390">
    <property type="component" value="Unassembled WGS sequence"/>
</dbReference>
<keyword evidence="3" id="KW-1185">Reference proteome</keyword>
<feature type="region of interest" description="Disordered" evidence="1">
    <location>
        <begin position="15"/>
        <end position="39"/>
    </location>
</feature>
<sequence length="68" mass="7303">MSKAHILVARGLRYGPQTGNIHPGHQCDNEPTQRGGFPGADVTKCHTGKRSGAMMTADFHIQSMIPGM</sequence>
<protein>
    <submittedName>
        <fullName evidence="2">Uncharacterized protein</fullName>
    </submittedName>
</protein>
<evidence type="ECO:0000313" key="3">
    <source>
        <dbReference type="Proteomes" id="UP000828390"/>
    </source>
</evidence>
<dbReference type="AlphaFoldDB" id="A0A9D3YK62"/>
<name>A0A9D3YK62_DREPO</name>
<evidence type="ECO:0000313" key="2">
    <source>
        <dbReference type="EMBL" id="KAH3700299.1"/>
    </source>
</evidence>
<organism evidence="2 3">
    <name type="scientific">Dreissena polymorpha</name>
    <name type="common">Zebra mussel</name>
    <name type="synonym">Mytilus polymorpha</name>
    <dbReference type="NCBI Taxonomy" id="45954"/>
    <lineage>
        <taxon>Eukaryota</taxon>
        <taxon>Metazoa</taxon>
        <taxon>Spiralia</taxon>
        <taxon>Lophotrochozoa</taxon>
        <taxon>Mollusca</taxon>
        <taxon>Bivalvia</taxon>
        <taxon>Autobranchia</taxon>
        <taxon>Heteroconchia</taxon>
        <taxon>Euheterodonta</taxon>
        <taxon>Imparidentia</taxon>
        <taxon>Neoheterodontei</taxon>
        <taxon>Myida</taxon>
        <taxon>Dreissenoidea</taxon>
        <taxon>Dreissenidae</taxon>
        <taxon>Dreissena</taxon>
    </lineage>
</organism>
<comment type="caution">
    <text evidence="2">The sequence shown here is derived from an EMBL/GenBank/DDBJ whole genome shotgun (WGS) entry which is preliminary data.</text>
</comment>
<reference evidence="2" key="2">
    <citation type="submission" date="2020-11" db="EMBL/GenBank/DDBJ databases">
        <authorList>
            <person name="McCartney M.A."/>
            <person name="Auch B."/>
            <person name="Kono T."/>
            <person name="Mallez S."/>
            <person name="Becker A."/>
            <person name="Gohl D.M."/>
            <person name="Silverstein K.A.T."/>
            <person name="Koren S."/>
            <person name="Bechman K.B."/>
            <person name="Herman A."/>
            <person name="Abrahante J.E."/>
            <person name="Garbe J."/>
        </authorList>
    </citation>
    <scope>NUCLEOTIDE SEQUENCE</scope>
    <source>
        <strain evidence="2">Duluth1</strain>
        <tissue evidence="2">Whole animal</tissue>
    </source>
</reference>
<evidence type="ECO:0000256" key="1">
    <source>
        <dbReference type="SAM" id="MobiDB-lite"/>
    </source>
</evidence>